<dbReference type="RefSeq" id="WP_036085420.1">
    <property type="nucleotide sequence ID" value="NZ_CBCSHQ010000005.1"/>
</dbReference>
<comment type="similarity">
    <text evidence="1">Belongs to the GSP E family.</text>
</comment>
<dbReference type="GeneID" id="58717136"/>
<organism evidence="5 6">
    <name type="scientific">Listeria booriae</name>
    <dbReference type="NCBI Taxonomy" id="1552123"/>
    <lineage>
        <taxon>Bacteria</taxon>
        <taxon>Bacillati</taxon>
        <taxon>Bacillota</taxon>
        <taxon>Bacilli</taxon>
        <taxon>Bacillales</taxon>
        <taxon>Listeriaceae</taxon>
        <taxon>Listeria</taxon>
    </lineage>
</organism>
<evidence type="ECO:0000256" key="1">
    <source>
        <dbReference type="ARBA" id="ARBA00006611"/>
    </source>
</evidence>
<dbReference type="NCBIfam" id="NF041000">
    <property type="entry name" value="ATPase_ComGA"/>
    <property type="match status" value="1"/>
</dbReference>
<dbReference type="STRING" id="1552123.EP57_07060"/>
<keyword evidence="2" id="KW-0547">Nucleotide-binding</keyword>
<dbReference type="Pfam" id="PF00437">
    <property type="entry name" value="T2SSE"/>
    <property type="match status" value="1"/>
</dbReference>
<evidence type="ECO:0000256" key="3">
    <source>
        <dbReference type="ARBA" id="ARBA00022840"/>
    </source>
</evidence>
<dbReference type="Gene3D" id="3.30.450.90">
    <property type="match status" value="1"/>
</dbReference>
<reference evidence="5 6" key="1">
    <citation type="submission" date="2014-05" db="EMBL/GenBank/DDBJ databases">
        <title>Novel Listeriaceae from food processing environments.</title>
        <authorList>
            <person name="den Bakker H.C."/>
        </authorList>
    </citation>
    <scope>NUCLEOTIDE SEQUENCE [LARGE SCALE GENOMIC DNA]</scope>
    <source>
        <strain evidence="5 6">FSL A5-0281</strain>
    </source>
</reference>
<keyword evidence="6" id="KW-1185">Reference proteome</keyword>
<dbReference type="PROSITE" id="PS00662">
    <property type="entry name" value="T2SP_E"/>
    <property type="match status" value="1"/>
</dbReference>
<dbReference type="CDD" id="cd01129">
    <property type="entry name" value="PulE-GspE-like"/>
    <property type="match status" value="1"/>
</dbReference>
<comment type="caution">
    <text evidence="5">The sequence shown here is derived from an EMBL/GenBank/DDBJ whole genome shotgun (WGS) entry which is preliminary data.</text>
</comment>
<dbReference type="InterPro" id="IPR047667">
    <property type="entry name" value="ATPase_ComGA"/>
</dbReference>
<dbReference type="GO" id="GO:0005886">
    <property type="term" value="C:plasma membrane"/>
    <property type="evidence" value="ECO:0007669"/>
    <property type="project" value="TreeGrafter"/>
</dbReference>
<sequence length="339" mass="38385">MIQNLADNLLDQALSLAVSDIHLIPVEDEYRILFRIHGQLQNFTTMPFDVGERLLAHLKYRGFMDISETRKPQSGAFQAELQSQLVSVRLATIPNFRFIESMVIRVFSENDMQPFQQSTVFKQISSSILSHVRNKSGLLLFSGSTGSGKTSSMYSLAHSLSLWSPLQIITIEDPVERPVSTFLQVQVNEKAGLDYADIIRATLRHDPDILIVGEIRDSHTAKMVIRSALTGHLVLSTVHADSSYGVLARLVELGVDREEIRQCLLGVTYQQLEKLYCPFCADYCHALCNHFSKKRTALYEFLDKEHIHSFFKTTKEATPSNTIIEQRKKGVLYGFFSPQ</sequence>
<dbReference type="PANTHER" id="PTHR30258:SF2">
    <property type="entry name" value="COMG OPERON PROTEIN 1"/>
    <property type="match status" value="1"/>
</dbReference>
<gene>
    <name evidence="5" type="ORF">EP57_07060</name>
</gene>
<dbReference type="Gene3D" id="3.40.50.300">
    <property type="entry name" value="P-loop containing nucleotide triphosphate hydrolases"/>
    <property type="match status" value="1"/>
</dbReference>
<proteinExistence type="inferred from homology"/>
<evidence type="ECO:0000256" key="2">
    <source>
        <dbReference type="ARBA" id="ARBA00022741"/>
    </source>
</evidence>
<dbReference type="GO" id="GO:0005524">
    <property type="term" value="F:ATP binding"/>
    <property type="evidence" value="ECO:0007669"/>
    <property type="project" value="UniProtKB-KW"/>
</dbReference>
<dbReference type="AlphaFoldDB" id="A0A099W793"/>
<dbReference type="GO" id="GO:0016887">
    <property type="term" value="F:ATP hydrolysis activity"/>
    <property type="evidence" value="ECO:0007669"/>
    <property type="project" value="TreeGrafter"/>
</dbReference>
<dbReference type="OrthoDB" id="9808272at2"/>
<dbReference type="eggNOG" id="COG2804">
    <property type="taxonomic scope" value="Bacteria"/>
</dbReference>
<dbReference type="PANTHER" id="PTHR30258">
    <property type="entry name" value="TYPE II SECRETION SYSTEM PROTEIN GSPE-RELATED"/>
    <property type="match status" value="1"/>
</dbReference>
<dbReference type="SUPFAM" id="SSF52540">
    <property type="entry name" value="P-loop containing nucleoside triphosphate hydrolases"/>
    <property type="match status" value="1"/>
</dbReference>
<dbReference type="InterPro" id="IPR001482">
    <property type="entry name" value="T2SS/T4SS_dom"/>
</dbReference>
<accession>A0A099W793</accession>
<keyword evidence="3" id="KW-0067">ATP-binding</keyword>
<dbReference type="Proteomes" id="UP000029844">
    <property type="component" value="Unassembled WGS sequence"/>
</dbReference>
<evidence type="ECO:0000313" key="5">
    <source>
        <dbReference type="EMBL" id="KGL41594.1"/>
    </source>
</evidence>
<feature type="domain" description="Bacterial type II secretion system protein E" evidence="4">
    <location>
        <begin position="203"/>
        <end position="217"/>
    </location>
</feature>
<evidence type="ECO:0000259" key="4">
    <source>
        <dbReference type="PROSITE" id="PS00662"/>
    </source>
</evidence>
<dbReference type="InterPro" id="IPR027417">
    <property type="entry name" value="P-loop_NTPase"/>
</dbReference>
<evidence type="ECO:0000313" key="6">
    <source>
        <dbReference type="Proteomes" id="UP000029844"/>
    </source>
</evidence>
<name>A0A099W793_9LIST</name>
<protein>
    <submittedName>
        <fullName evidence="5">General secretion pathway protein GspE</fullName>
    </submittedName>
</protein>
<dbReference type="EMBL" id="JNFA01000019">
    <property type="protein sequence ID" value="KGL41594.1"/>
    <property type="molecule type" value="Genomic_DNA"/>
</dbReference>